<reference evidence="7" key="1">
    <citation type="submission" date="2022-11" db="UniProtKB">
        <authorList>
            <consortium name="WormBaseParasite"/>
        </authorList>
    </citation>
    <scope>IDENTIFICATION</scope>
</reference>
<dbReference type="PANTHER" id="PTHR24300:SF375">
    <property type="entry name" value="CYTOCHROME P450 FAMILY"/>
    <property type="match status" value="1"/>
</dbReference>
<dbReference type="InterPro" id="IPR002401">
    <property type="entry name" value="Cyt_P450_E_grp-I"/>
</dbReference>
<dbReference type="GO" id="GO:0020037">
    <property type="term" value="F:heme binding"/>
    <property type="evidence" value="ECO:0007669"/>
    <property type="project" value="InterPro"/>
</dbReference>
<evidence type="ECO:0000256" key="4">
    <source>
        <dbReference type="ARBA" id="ARBA00023033"/>
    </source>
</evidence>
<keyword evidence="2" id="KW-0479">Metal-binding</keyword>
<dbReference type="AlphaFoldDB" id="A0A914EHC6"/>
<evidence type="ECO:0000256" key="1">
    <source>
        <dbReference type="ARBA" id="ARBA00010617"/>
    </source>
</evidence>
<dbReference type="GO" id="GO:0005737">
    <property type="term" value="C:cytoplasm"/>
    <property type="evidence" value="ECO:0007669"/>
    <property type="project" value="TreeGrafter"/>
</dbReference>
<dbReference type="SUPFAM" id="SSF48264">
    <property type="entry name" value="Cytochrome P450"/>
    <property type="match status" value="1"/>
</dbReference>
<dbReference type="PRINTS" id="PR00463">
    <property type="entry name" value="EP450I"/>
</dbReference>
<dbReference type="WBParaSite" id="ACRNAN_scaffold83.g31841.t1">
    <property type="protein sequence ID" value="ACRNAN_scaffold83.g31841.t1"/>
    <property type="gene ID" value="ACRNAN_scaffold83.g31841"/>
</dbReference>
<evidence type="ECO:0000313" key="6">
    <source>
        <dbReference type="Proteomes" id="UP000887540"/>
    </source>
</evidence>
<dbReference type="InterPro" id="IPR050182">
    <property type="entry name" value="Cytochrome_P450_fam2"/>
</dbReference>
<feature type="compositionally biased region" description="Basic and acidic residues" evidence="5">
    <location>
        <begin position="205"/>
        <end position="220"/>
    </location>
</feature>
<dbReference type="InterPro" id="IPR001128">
    <property type="entry name" value="Cyt_P450"/>
</dbReference>
<dbReference type="Gene3D" id="1.10.630.10">
    <property type="entry name" value="Cytochrome P450"/>
    <property type="match status" value="1"/>
</dbReference>
<dbReference type="PANTHER" id="PTHR24300">
    <property type="entry name" value="CYTOCHROME P450 508A4-RELATED"/>
    <property type="match status" value="1"/>
</dbReference>
<dbReference type="GO" id="GO:0016712">
    <property type="term" value="F:oxidoreductase activity, acting on paired donors, with incorporation or reduction of molecular oxygen, reduced flavin or flavoprotein as one donor, and incorporation of one atom of oxygen"/>
    <property type="evidence" value="ECO:0007669"/>
    <property type="project" value="TreeGrafter"/>
</dbReference>
<organism evidence="6 7">
    <name type="scientific">Acrobeloides nanus</name>
    <dbReference type="NCBI Taxonomy" id="290746"/>
    <lineage>
        <taxon>Eukaryota</taxon>
        <taxon>Metazoa</taxon>
        <taxon>Ecdysozoa</taxon>
        <taxon>Nematoda</taxon>
        <taxon>Chromadorea</taxon>
        <taxon>Rhabditida</taxon>
        <taxon>Tylenchina</taxon>
        <taxon>Cephalobomorpha</taxon>
        <taxon>Cephaloboidea</taxon>
        <taxon>Cephalobidae</taxon>
        <taxon>Acrobeloides</taxon>
    </lineage>
</organism>
<evidence type="ECO:0000313" key="7">
    <source>
        <dbReference type="WBParaSite" id="ACRNAN_scaffold83.g31841.t1"/>
    </source>
</evidence>
<evidence type="ECO:0000256" key="3">
    <source>
        <dbReference type="ARBA" id="ARBA00023004"/>
    </source>
</evidence>
<proteinExistence type="inferred from homology"/>
<keyword evidence="6" id="KW-1185">Reference proteome</keyword>
<dbReference type="GO" id="GO:0006805">
    <property type="term" value="P:xenobiotic metabolic process"/>
    <property type="evidence" value="ECO:0007669"/>
    <property type="project" value="TreeGrafter"/>
</dbReference>
<dbReference type="InterPro" id="IPR036396">
    <property type="entry name" value="Cyt_P450_sf"/>
</dbReference>
<feature type="region of interest" description="Disordered" evidence="5">
    <location>
        <begin position="205"/>
        <end position="232"/>
    </location>
</feature>
<comment type="similarity">
    <text evidence="1">Belongs to the cytochrome P450 family.</text>
</comment>
<evidence type="ECO:0000256" key="5">
    <source>
        <dbReference type="SAM" id="MobiDB-lite"/>
    </source>
</evidence>
<accession>A0A914EHC6</accession>
<name>A0A914EHC6_9BILA</name>
<keyword evidence="4" id="KW-0560">Oxidoreductase</keyword>
<keyword evidence="3" id="KW-0408">Iron</keyword>
<dbReference type="GO" id="GO:0005506">
    <property type="term" value="F:iron ion binding"/>
    <property type="evidence" value="ECO:0007669"/>
    <property type="project" value="InterPro"/>
</dbReference>
<evidence type="ECO:0000256" key="2">
    <source>
        <dbReference type="ARBA" id="ARBA00022723"/>
    </source>
</evidence>
<protein>
    <submittedName>
        <fullName evidence="7">Cytochrome P450</fullName>
    </submittedName>
</protein>
<keyword evidence="4" id="KW-0503">Monooxygenase</keyword>
<sequence>MVLLGHPTVMIMKSRFHFFGKLPYFKNFYNEIKYNRDELYKFYYKHVQEEKAKIDYSSSADPTDFCEAYLREIEKMSQQGGGHYFTEEQLIGVLSDLWIAGQETTTTTLAFAVLFMMLYPEVQKKIQEEIDRVIGSDRFITMEDKPSLHYISATCQEIQRAGSIVTQNLFHRTTKDVIVKGYRLPKDTCIVPQISVVMNDEKLANSIEGPKDPDTSEDPQKFYGYSEDSLVY</sequence>
<dbReference type="GO" id="GO:0006082">
    <property type="term" value="P:organic acid metabolic process"/>
    <property type="evidence" value="ECO:0007669"/>
    <property type="project" value="TreeGrafter"/>
</dbReference>
<dbReference type="Proteomes" id="UP000887540">
    <property type="component" value="Unplaced"/>
</dbReference>
<dbReference type="Pfam" id="PF00067">
    <property type="entry name" value="p450"/>
    <property type="match status" value="1"/>
</dbReference>